<evidence type="ECO:0000313" key="9">
    <source>
        <dbReference type="Proteomes" id="UP001055303"/>
    </source>
</evidence>
<dbReference type="Proteomes" id="UP001055303">
    <property type="component" value="Unassembled WGS sequence"/>
</dbReference>
<dbReference type="GO" id="GO:0005829">
    <property type="term" value="C:cytosol"/>
    <property type="evidence" value="ECO:0007669"/>
    <property type="project" value="TreeGrafter"/>
</dbReference>
<dbReference type="PANTHER" id="PTHR30419:SF31">
    <property type="entry name" value="BLR3139 PROTEIN"/>
    <property type="match status" value="1"/>
</dbReference>
<gene>
    <name evidence="7" type="primary">cynR_4</name>
    <name evidence="6" type="synonym">hdfR_3</name>
    <name evidence="6" type="ORF">IFDJLNFL_5059</name>
    <name evidence="7" type="ORF">MTDSW087_02898</name>
</gene>
<organism evidence="7 8">
    <name type="scientific">Methylobacterium dankookense</name>
    <dbReference type="NCBI Taxonomy" id="560405"/>
    <lineage>
        <taxon>Bacteria</taxon>
        <taxon>Pseudomonadati</taxon>
        <taxon>Pseudomonadota</taxon>
        <taxon>Alphaproteobacteria</taxon>
        <taxon>Hyphomicrobiales</taxon>
        <taxon>Methylobacteriaceae</taxon>
        <taxon>Methylobacterium</taxon>
    </lineage>
</organism>
<evidence type="ECO:0000313" key="7">
    <source>
        <dbReference type="EMBL" id="VUF13199.1"/>
    </source>
</evidence>
<dbReference type="FunFam" id="1.10.10.10:FF:000001">
    <property type="entry name" value="LysR family transcriptional regulator"/>
    <property type="match status" value="1"/>
</dbReference>
<comment type="similarity">
    <text evidence="1">Belongs to the LysR transcriptional regulatory family.</text>
</comment>
<evidence type="ECO:0000256" key="1">
    <source>
        <dbReference type="ARBA" id="ARBA00009437"/>
    </source>
</evidence>
<protein>
    <submittedName>
        <fullName evidence="7">HTH-type transcriptional regulator CynR</fullName>
    </submittedName>
    <submittedName>
        <fullName evidence="6">HTH-type transcriptional regulator HdfR</fullName>
    </submittedName>
</protein>
<evidence type="ECO:0000313" key="8">
    <source>
        <dbReference type="Proteomes" id="UP000401717"/>
    </source>
</evidence>
<keyword evidence="3" id="KW-0238">DNA-binding</keyword>
<dbReference type="CDD" id="cd05466">
    <property type="entry name" value="PBP2_LTTR_substrate"/>
    <property type="match status" value="1"/>
</dbReference>
<name>A0A564FYD4_9HYPH</name>
<dbReference type="InterPro" id="IPR005119">
    <property type="entry name" value="LysR_subst-bd"/>
</dbReference>
<dbReference type="PRINTS" id="PR00039">
    <property type="entry name" value="HTHLYSR"/>
</dbReference>
<dbReference type="Pfam" id="PF00126">
    <property type="entry name" value="HTH_1"/>
    <property type="match status" value="1"/>
</dbReference>
<dbReference type="EMBL" id="BPQI01000189">
    <property type="protein sequence ID" value="GJD59132.1"/>
    <property type="molecule type" value="Genomic_DNA"/>
</dbReference>
<evidence type="ECO:0000256" key="2">
    <source>
        <dbReference type="ARBA" id="ARBA00023015"/>
    </source>
</evidence>
<dbReference type="Gene3D" id="3.40.190.290">
    <property type="match status" value="1"/>
</dbReference>
<proteinExistence type="inferred from homology"/>
<dbReference type="Gene3D" id="1.10.10.10">
    <property type="entry name" value="Winged helix-like DNA-binding domain superfamily/Winged helix DNA-binding domain"/>
    <property type="match status" value="1"/>
</dbReference>
<dbReference type="PROSITE" id="PS50931">
    <property type="entry name" value="HTH_LYSR"/>
    <property type="match status" value="1"/>
</dbReference>
<reference evidence="6" key="3">
    <citation type="submission" date="2021-08" db="EMBL/GenBank/DDBJ databases">
        <authorList>
            <person name="Tani A."/>
            <person name="Ola A."/>
            <person name="Ogura Y."/>
            <person name="Katsura K."/>
            <person name="Hayashi T."/>
        </authorList>
    </citation>
    <scope>NUCLEOTIDE SEQUENCE</scope>
    <source>
        <strain evidence="6">DSM 22415</strain>
    </source>
</reference>
<reference evidence="6" key="2">
    <citation type="journal article" date="2021" name="Front. Microbiol.">
        <title>Comprehensive Comparative Genomics and Phenotyping of Methylobacterium Species.</title>
        <authorList>
            <person name="Alessa O."/>
            <person name="Ogura Y."/>
            <person name="Fujitani Y."/>
            <person name="Takami H."/>
            <person name="Hayashi T."/>
            <person name="Sahin N."/>
            <person name="Tani A."/>
        </authorList>
    </citation>
    <scope>NUCLEOTIDE SEQUENCE</scope>
    <source>
        <strain evidence="6">DSM 22415</strain>
    </source>
</reference>
<evidence type="ECO:0000256" key="3">
    <source>
        <dbReference type="ARBA" id="ARBA00023125"/>
    </source>
</evidence>
<evidence type="ECO:0000313" key="6">
    <source>
        <dbReference type="EMBL" id="GJD59132.1"/>
    </source>
</evidence>
<dbReference type="SUPFAM" id="SSF53850">
    <property type="entry name" value="Periplasmic binding protein-like II"/>
    <property type="match status" value="1"/>
</dbReference>
<dbReference type="GO" id="GO:0003700">
    <property type="term" value="F:DNA-binding transcription factor activity"/>
    <property type="evidence" value="ECO:0007669"/>
    <property type="project" value="InterPro"/>
</dbReference>
<dbReference type="PANTHER" id="PTHR30419">
    <property type="entry name" value="HTH-TYPE TRANSCRIPTIONAL REGULATOR YBHD"/>
    <property type="match status" value="1"/>
</dbReference>
<sequence>MAAHGGSWQLMAANLQADPRLASSQIPLYPKIHIAVAEPSAAMLVRHLSYFVTLARERHFARAAEASNVTQSTLSAALRKLEDDLQVALVVRNQRFVGLTVEGEHLLAWARQILIDYDSLREDLSGLRTGLKGTLRLGVIPAAMGAVGFLTTRFREAHPDACVEIRSLSSREIQKGLDGFEIEAGLTYLENEPLDRVRRVPLYHERYILAMRADHPLAAEAQVSWEQACGQRLVLLSEDMQNRRILDTLAAAFGLELRPTVVSNSFLGVCAHLREGGFVSIVPQTFRHLFGGTADLAMRDFAEPTPHQAVGLVLSERDPLPPMASALLRTTLGAPFAATVEAAERRPIP</sequence>
<reference evidence="7 8" key="1">
    <citation type="submission" date="2019-06" db="EMBL/GenBank/DDBJ databases">
        <authorList>
            <person name="Rodrigo-Torres L."/>
            <person name="Arahal R. D."/>
            <person name="Lucena T."/>
        </authorList>
    </citation>
    <scope>NUCLEOTIDE SEQUENCE [LARGE SCALE GENOMIC DNA]</scope>
    <source>
        <strain evidence="7 8">SW08-7</strain>
    </source>
</reference>
<dbReference type="Proteomes" id="UP000401717">
    <property type="component" value="Unassembled WGS sequence"/>
</dbReference>
<dbReference type="GO" id="GO:0003677">
    <property type="term" value="F:DNA binding"/>
    <property type="evidence" value="ECO:0007669"/>
    <property type="project" value="UniProtKB-KW"/>
</dbReference>
<keyword evidence="9" id="KW-1185">Reference proteome</keyword>
<evidence type="ECO:0000256" key="4">
    <source>
        <dbReference type="ARBA" id="ARBA00023163"/>
    </source>
</evidence>
<dbReference type="InterPro" id="IPR050950">
    <property type="entry name" value="HTH-type_LysR_regulators"/>
</dbReference>
<dbReference type="AlphaFoldDB" id="A0A564FYD4"/>
<dbReference type="InterPro" id="IPR000847">
    <property type="entry name" value="LysR_HTH_N"/>
</dbReference>
<keyword evidence="4" id="KW-0804">Transcription</keyword>
<dbReference type="SUPFAM" id="SSF46785">
    <property type="entry name" value="Winged helix' DNA-binding domain"/>
    <property type="match status" value="1"/>
</dbReference>
<dbReference type="InterPro" id="IPR036388">
    <property type="entry name" value="WH-like_DNA-bd_sf"/>
</dbReference>
<feature type="domain" description="HTH lysR-type" evidence="5">
    <location>
        <begin position="43"/>
        <end position="100"/>
    </location>
</feature>
<accession>A0A564FYD4</accession>
<dbReference type="Pfam" id="PF03466">
    <property type="entry name" value="LysR_substrate"/>
    <property type="match status" value="1"/>
</dbReference>
<evidence type="ECO:0000259" key="5">
    <source>
        <dbReference type="PROSITE" id="PS50931"/>
    </source>
</evidence>
<dbReference type="EMBL" id="CABFVH010000017">
    <property type="protein sequence ID" value="VUF13199.1"/>
    <property type="molecule type" value="Genomic_DNA"/>
</dbReference>
<keyword evidence="2" id="KW-0805">Transcription regulation</keyword>
<dbReference type="InterPro" id="IPR036390">
    <property type="entry name" value="WH_DNA-bd_sf"/>
</dbReference>